<evidence type="ECO:0000256" key="11">
    <source>
        <dbReference type="ARBA" id="ARBA00047899"/>
    </source>
</evidence>
<feature type="domain" description="PI3K/PI4K catalytic" evidence="12">
    <location>
        <begin position="2327"/>
        <end position="2648"/>
    </location>
</feature>
<comment type="caution">
    <text evidence="15">The sequence shown here is derived from an EMBL/GenBank/DDBJ whole genome shotgun (WGS) entry which is preliminary data.</text>
</comment>
<evidence type="ECO:0000313" key="15">
    <source>
        <dbReference type="EMBL" id="KAK9907745.1"/>
    </source>
</evidence>
<dbReference type="Pfam" id="PF25360">
    <property type="entry name" value="TPR_ATM"/>
    <property type="match status" value="1"/>
</dbReference>
<evidence type="ECO:0000256" key="9">
    <source>
        <dbReference type="ARBA" id="ARBA00022840"/>
    </source>
</evidence>
<evidence type="ECO:0000259" key="12">
    <source>
        <dbReference type="PROSITE" id="PS50290"/>
    </source>
</evidence>
<comment type="subcellular location">
    <subcellularLocation>
        <location evidence="1">Nucleus</location>
    </subcellularLocation>
</comment>
<dbReference type="Gene3D" id="3.30.1010.10">
    <property type="entry name" value="Phosphatidylinositol 3-kinase Catalytic Subunit, Chain A, domain 4"/>
    <property type="match status" value="1"/>
</dbReference>
<dbReference type="Pfam" id="PF00454">
    <property type="entry name" value="PI3_PI4_kinase"/>
    <property type="match status" value="1"/>
</dbReference>
<evidence type="ECO:0000256" key="1">
    <source>
        <dbReference type="ARBA" id="ARBA00004123"/>
    </source>
</evidence>
<proteinExistence type="inferred from homology"/>
<dbReference type="InterPro" id="IPR057445">
    <property type="entry name" value="ATM_TPR"/>
</dbReference>
<dbReference type="InterPro" id="IPR044107">
    <property type="entry name" value="PIKKc_ATM"/>
</dbReference>
<dbReference type="PANTHER" id="PTHR37079:SF4">
    <property type="entry name" value="SERINE_THREONINE-PROTEIN KINASE ATM"/>
    <property type="match status" value="1"/>
</dbReference>
<dbReference type="Pfam" id="PF02260">
    <property type="entry name" value="FATC"/>
    <property type="match status" value="1"/>
</dbReference>
<keyword evidence="16" id="KW-1185">Reference proteome</keyword>
<dbReference type="InterPro" id="IPR036940">
    <property type="entry name" value="PI3/4_kinase_cat_sf"/>
</dbReference>
<comment type="similarity">
    <text evidence="2">Belongs to the PI3/PI4-kinase family. ATM subfamily.</text>
</comment>
<dbReference type="InterPro" id="IPR038980">
    <property type="entry name" value="ATM_plant"/>
</dbReference>
<evidence type="ECO:0000256" key="2">
    <source>
        <dbReference type="ARBA" id="ARBA00010769"/>
    </source>
</evidence>
<evidence type="ECO:0000259" key="13">
    <source>
        <dbReference type="PROSITE" id="PS51189"/>
    </source>
</evidence>
<dbReference type="CDD" id="cd05171">
    <property type="entry name" value="PIKKc_ATM"/>
    <property type="match status" value="1"/>
</dbReference>
<dbReference type="InterPro" id="IPR014009">
    <property type="entry name" value="PIK_FAT"/>
</dbReference>
<evidence type="ECO:0000313" key="16">
    <source>
        <dbReference type="Proteomes" id="UP001491310"/>
    </source>
</evidence>
<dbReference type="PROSITE" id="PS51190">
    <property type="entry name" value="FATC"/>
    <property type="match status" value="1"/>
</dbReference>
<comment type="catalytic activity">
    <reaction evidence="11">
        <text>L-threonyl-[protein] + ATP = O-phospho-L-threonyl-[protein] + ADP + H(+)</text>
        <dbReference type="Rhea" id="RHEA:46608"/>
        <dbReference type="Rhea" id="RHEA-COMP:11060"/>
        <dbReference type="Rhea" id="RHEA-COMP:11605"/>
        <dbReference type="ChEBI" id="CHEBI:15378"/>
        <dbReference type="ChEBI" id="CHEBI:30013"/>
        <dbReference type="ChEBI" id="CHEBI:30616"/>
        <dbReference type="ChEBI" id="CHEBI:61977"/>
        <dbReference type="ChEBI" id="CHEBI:456216"/>
        <dbReference type="EC" id="2.7.11.1"/>
    </reaction>
</comment>
<dbReference type="EMBL" id="JALJOT010000009">
    <property type="protein sequence ID" value="KAK9907745.1"/>
    <property type="molecule type" value="Genomic_DNA"/>
</dbReference>
<keyword evidence="7" id="KW-0227">DNA damage</keyword>
<dbReference type="SUPFAM" id="SSF48371">
    <property type="entry name" value="ARM repeat"/>
    <property type="match status" value="1"/>
</dbReference>
<keyword evidence="6" id="KW-0547">Nucleotide-binding</keyword>
<organism evidence="15 16">
    <name type="scientific">Coccomyxa subellipsoidea</name>
    <dbReference type="NCBI Taxonomy" id="248742"/>
    <lineage>
        <taxon>Eukaryota</taxon>
        <taxon>Viridiplantae</taxon>
        <taxon>Chlorophyta</taxon>
        <taxon>core chlorophytes</taxon>
        <taxon>Trebouxiophyceae</taxon>
        <taxon>Trebouxiophyceae incertae sedis</taxon>
        <taxon>Coccomyxaceae</taxon>
        <taxon>Coccomyxa</taxon>
    </lineage>
</organism>
<dbReference type="InterPro" id="IPR021668">
    <property type="entry name" value="TAN"/>
</dbReference>
<reference evidence="15 16" key="1">
    <citation type="journal article" date="2024" name="Nat. Commun.">
        <title>Phylogenomics reveals the evolutionary origins of lichenization in chlorophyte algae.</title>
        <authorList>
            <person name="Puginier C."/>
            <person name="Libourel C."/>
            <person name="Otte J."/>
            <person name="Skaloud P."/>
            <person name="Haon M."/>
            <person name="Grisel S."/>
            <person name="Petersen M."/>
            <person name="Berrin J.G."/>
            <person name="Delaux P.M."/>
            <person name="Dal Grande F."/>
            <person name="Keller J."/>
        </authorList>
    </citation>
    <scope>NUCLEOTIDE SEQUENCE [LARGE SCALE GENOMIC DNA]</scope>
    <source>
        <strain evidence="15 16">SAG 216-7</strain>
    </source>
</reference>
<dbReference type="InterPro" id="IPR000403">
    <property type="entry name" value="PI3/4_kinase_cat_dom"/>
</dbReference>
<evidence type="ECO:0000256" key="5">
    <source>
        <dbReference type="ARBA" id="ARBA00022679"/>
    </source>
</evidence>
<dbReference type="PROSITE" id="PS50290">
    <property type="entry name" value="PI3_4_KINASE_3"/>
    <property type="match status" value="1"/>
</dbReference>
<accession>A0ABR2YLJ1</accession>
<dbReference type="InterPro" id="IPR018936">
    <property type="entry name" value="PI3/4_kinase_CS"/>
</dbReference>
<name>A0ABR2YLJ1_9CHLO</name>
<dbReference type="PROSITE" id="PS51189">
    <property type="entry name" value="FAT"/>
    <property type="match status" value="1"/>
</dbReference>
<evidence type="ECO:0000259" key="14">
    <source>
        <dbReference type="PROSITE" id="PS51190"/>
    </source>
</evidence>
<dbReference type="InterPro" id="IPR016024">
    <property type="entry name" value="ARM-type_fold"/>
</dbReference>
<evidence type="ECO:0000256" key="3">
    <source>
        <dbReference type="ARBA" id="ARBA00012513"/>
    </source>
</evidence>
<dbReference type="EC" id="2.7.11.1" evidence="3"/>
<evidence type="ECO:0000256" key="10">
    <source>
        <dbReference type="ARBA" id="ARBA00023242"/>
    </source>
</evidence>
<keyword evidence="10" id="KW-0539">Nucleus</keyword>
<keyword evidence="5" id="KW-0808">Transferase</keyword>
<dbReference type="Proteomes" id="UP001491310">
    <property type="component" value="Unassembled WGS sequence"/>
</dbReference>
<evidence type="ECO:0000256" key="6">
    <source>
        <dbReference type="ARBA" id="ARBA00022741"/>
    </source>
</evidence>
<dbReference type="InterPro" id="IPR003151">
    <property type="entry name" value="PIK-rel_kinase_FAT"/>
</dbReference>
<dbReference type="Gene3D" id="1.10.1070.11">
    <property type="entry name" value="Phosphatidylinositol 3-/4-kinase, catalytic domain"/>
    <property type="match status" value="1"/>
</dbReference>
<feature type="domain" description="FAT" evidence="13">
    <location>
        <begin position="1576"/>
        <end position="2213"/>
    </location>
</feature>
<dbReference type="PROSITE" id="PS00915">
    <property type="entry name" value="PI3_4_KINASE_1"/>
    <property type="match status" value="1"/>
</dbReference>
<keyword evidence="9" id="KW-0067">ATP-binding</keyword>
<dbReference type="InterPro" id="IPR011009">
    <property type="entry name" value="Kinase-like_dom_sf"/>
</dbReference>
<feature type="domain" description="FATC" evidence="14">
    <location>
        <begin position="2662"/>
        <end position="2694"/>
    </location>
</feature>
<evidence type="ECO:0000256" key="8">
    <source>
        <dbReference type="ARBA" id="ARBA00022777"/>
    </source>
</evidence>
<keyword evidence="4" id="KW-0723">Serine/threonine-protein kinase</keyword>
<dbReference type="SUPFAM" id="SSF56112">
    <property type="entry name" value="Protein kinase-like (PK-like)"/>
    <property type="match status" value="1"/>
</dbReference>
<dbReference type="Pfam" id="PF11640">
    <property type="entry name" value="TAN"/>
    <property type="match status" value="1"/>
</dbReference>
<sequence>MAIVEHCEQLKAELLSDKLTKRKEGFRHLNQILDSDALLRALDESTLRLLPTDKHLSVDTWPGLCTILIQCVGRELGPISGKKRGPEATVSKTFRRFVQTADDEHRSGRSGMLGRKIAKLFTHVKDVLSRAGASSPFGADYSSVLRSNLLTNAHYCSLVPTSTFQELLSIYMTKLEDSPLDRSEDTFRTISMVHLLLQNFQGDMANAFRIDTVGWLCEMFPRLHNLREDSRISIAFVAALNTFLLANGLDVCSKAAELHAAVHPFLMRAWRSARDTRLRDNLVLYLRIQLLLGGLEGPGDGHFLEEVQELVTHSMQQPGFSWSDESRGRGYRSSRHQLSLLELTSSVTLKLALQRKAAAPQCSDLRESSAKRRKVSHPQHLLLEQLIASPSSWGAVLALLLHRHGNQVEQQCKAEWLQLLSETFEEALKTLMSGKAPELAITWLLRFTAELAAAWPDHHRHTSFRAPLSVNKATTLTPAMQSQWQVIWDALVRWLSQDNAPSSHEALSAKEAAVMTVALILRKDLARSTASGNSLFRVPVMEQMLPATISLICSRFSSGYRGLMRGEDFVRERTEAMQAAAGLPASGSQSMPDSVAIRLQLDSSWRQNGAVSEAVGVAFGKCSRLLIAMVDGKSCVMGNTYSLLEDMVAALISTPDQQVLAGPWLGAVHELERLFNDADQASAAQLGSETQSALGSNGAVNAPALMFDDDLDLRATATIAGNDRPSSAGPRSSASLVAACRATCVRLLAILGSLHARVVANILGSYLEHCFNTEVLPPEGLTELIAEELSTVAAASRLPKLMLSAASGLDGHSGILLPRGFHNDTVCMVLHQLESLIHAYGHSRRDSSDSDEEADQCVESFVLVLESVLDRMPQADQHPTGGTQPSSSTRIALAKAVVALLGTVEASKLQPELLDECLEKLADLLQDPCYDARRHGTTIIPTLYGKWSDEQAMFETFKSKLYLHSLAAVHGQKSEGLRSEEHMETAALFLAETAVACGALEVEALLLLCAHAAQFAQHQSLVQALLQSIASRLGYASLPAYMSNHMVQLVFLWFGKKYPLQQFLNIQELVRDDIKEMAALLAMNPRTLLERNYEAIIGIAYPFYMTGNETDKGLARSIIQENLMGATFTEDERGKLFSDKIVLIIGQILLLVRECAHPPRPLVNVALGIEAIKALPGRPSREENRQILWEFVTGDAVAKLLLTVHINLQKGHCARHKLEALGPLQALLVFLDGHICTAHAFRHVVHILLQCLRVRELQEKCCRMLEDVLIRMQDQTDLQPLLGALLPTIISGLVTALETTREASRMHSRGPPAQSNKLVPLINNLILKALPGLHPYLQHVEPLPDMPELARAQQLLDRLRAGVSFCDELTHFVSRAASLPSVLLQRALASLDRGLATRQRELMADAGPRPCKPQVEKAAWQLVWLARDLGNSDLAAFTGKLLALFGPLDPHVIAFSIPSSTGNFSGAADRTAQFGRSSRAGSSATNKVDSLQAVLTQALQLLVFAAPKRAANIPEPTARADLEDGQLWQLEGQTYDEWDFIMTGRPYRGKSGQISPDVADPTLWKKVCWLDLDYLHLAGAALHCSAAFTALLYVEFWCKENHGRLTLGEQDVLSEGGLSTVDQLLLDIYSQIQEPDGIYAAARSQKAASQLCLFEHEGAWDKALVGYDLLQLGDHSTQQPSDNHFGLLNSLQQLGCQHTLGAYWASLPQTFPSGSRTFWEKRFEMAWRMGDWQEAAELQAPLPDAGDSAPFHQAICTSLKALNDGDSDTLLSTLHMARASVIQELATISTESAASINPALMRLQMLEGLADASGLQGSRQGRDRATAAHALEEKWVQGNTSLLSTNGRYELLEPLLSLQRTLASALDMPNAAVTVLLQRACLARKSGRLTNAMGSLHALQSALRKLDAGQFGAPMSWRMEEAKLLWAQGQHSMAIQLGRALLNKMKADAHGDAEQLTRLQSLLGKWLAWNRSESSAAVLEMMQQALQRVSRSSSQPPPEGKVVCRAAYRLAHYADSMYCSVQKQRNSPEWATAQAVIQQKMQQMAQWQAQFDERRKRGDMKVSADGTVLDKESRQLWHHINSLKRPVEADKQEQAALSASELKYRDIAMTNYRRCLLAGNAYNLPVIFRLCQLWFSLGAEKEVARQMAAAAGEVPSWKFLPLVYQLASRLSCGFRSRPLDDSGFTATLAVLMQRLASEHPHHTLHCLLALKNGNCGRDGRRADAPGRTSRDALVHSVDFDKVAAAEDVLNAVAKKPTLKEIVAQVGQMAEAYIELAAVPAPDKANDMPFPSPIRRSTKALNKVPVVSVSIPVDPSCSYSGLACFSHFGEGITFVGGINKPKLIQCFDSAGVRHRQLVKSGNDDLRQDAVMQQFFSLINDLLAQSMETRKRCLNIVTYKVVPFSPAAGLLEWVEDTEPLGTYLTGKDRTSGAHARYARPGDYSFFDAYNVISKCKPQNLRKAYDDVCAHFTPCLHNFFIENFRQPAAWFEKRLAYTRATAVNSMAGYLIGLGDRHFHNILIDKRSAEVVHIDLGVAFEQGRFLNTPELVPFRLTRDVVDGMGATGVEGVMRKCCEETLRVLRLHKESLLTIVEVFIHDPLYRWALTPANAHQRQVSSMGDAAAFPELDQLQDGAEEGIANADAKRTLLRVKQKLEGLDGGEGEAKSVEGQVQQLLQEAQDPDRLCRMFVGWASWL</sequence>
<dbReference type="PANTHER" id="PTHR37079">
    <property type="entry name" value="SERINE/THREONINE-PROTEIN KINASE ATM"/>
    <property type="match status" value="1"/>
</dbReference>
<evidence type="ECO:0000256" key="4">
    <source>
        <dbReference type="ARBA" id="ARBA00022527"/>
    </source>
</evidence>
<protein>
    <recommendedName>
        <fullName evidence="3">non-specific serine/threonine protein kinase</fullName>
        <ecNumber evidence="3">2.7.11.1</ecNumber>
    </recommendedName>
</protein>
<dbReference type="InterPro" id="IPR003152">
    <property type="entry name" value="FATC_dom"/>
</dbReference>
<dbReference type="SMART" id="SM00146">
    <property type="entry name" value="PI3Kc"/>
    <property type="match status" value="1"/>
</dbReference>
<dbReference type="SMART" id="SM01343">
    <property type="entry name" value="FATC"/>
    <property type="match status" value="1"/>
</dbReference>
<dbReference type="Pfam" id="PF02259">
    <property type="entry name" value="FAT"/>
    <property type="match status" value="1"/>
</dbReference>
<keyword evidence="8" id="KW-0418">Kinase</keyword>
<evidence type="ECO:0000256" key="7">
    <source>
        <dbReference type="ARBA" id="ARBA00022763"/>
    </source>
</evidence>
<gene>
    <name evidence="15" type="ORF">WJX75_009098</name>
</gene>